<sequence length="275" mass="28967">MSATPRGIRLKDQVCIVTGAGSQRGIGWATVMKFAHEGARHIYVMDIATGELPGLVATLHERYLDVKVAIVEADATDEDAIKSVCERALEETGRLDVVFANAGGGKGGFSTLVKDMSVDDFMGTLKLNVLSCFLAAKYAPQAMSKFAAFIPRQDLYIVNTCSKAAIISVARNAAEENLILRNGVRVNAVCPGIVRTGLTDLLIPTGNDSASNPTPGAIVRIGLAEGRSILVLPEIANVVCFLASTESSYVIGQSYVVDGGLTAPLPMGKLQTNGP</sequence>
<dbReference type="EMBL" id="JANHOG010000279">
    <property type="protein sequence ID" value="KAJ3556007.1"/>
    <property type="molecule type" value="Genomic_DNA"/>
</dbReference>
<gene>
    <name evidence="1" type="ORF">NM688_g2264</name>
</gene>
<evidence type="ECO:0000313" key="2">
    <source>
        <dbReference type="Proteomes" id="UP001148662"/>
    </source>
</evidence>
<reference evidence="1" key="1">
    <citation type="submission" date="2022-07" db="EMBL/GenBank/DDBJ databases">
        <title>Genome Sequence of Phlebia brevispora.</title>
        <authorList>
            <person name="Buettner E."/>
        </authorList>
    </citation>
    <scope>NUCLEOTIDE SEQUENCE</scope>
    <source>
        <strain evidence="1">MPL23</strain>
    </source>
</reference>
<keyword evidence="2" id="KW-1185">Reference proteome</keyword>
<name>A0ACC1T984_9APHY</name>
<comment type="caution">
    <text evidence="1">The sequence shown here is derived from an EMBL/GenBank/DDBJ whole genome shotgun (WGS) entry which is preliminary data.</text>
</comment>
<proteinExistence type="predicted"/>
<dbReference type="Proteomes" id="UP001148662">
    <property type="component" value="Unassembled WGS sequence"/>
</dbReference>
<organism evidence="1 2">
    <name type="scientific">Phlebia brevispora</name>
    <dbReference type="NCBI Taxonomy" id="194682"/>
    <lineage>
        <taxon>Eukaryota</taxon>
        <taxon>Fungi</taxon>
        <taxon>Dikarya</taxon>
        <taxon>Basidiomycota</taxon>
        <taxon>Agaricomycotina</taxon>
        <taxon>Agaricomycetes</taxon>
        <taxon>Polyporales</taxon>
        <taxon>Meruliaceae</taxon>
        <taxon>Phlebia</taxon>
    </lineage>
</organism>
<accession>A0ACC1T984</accession>
<protein>
    <submittedName>
        <fullName evidence="1">Uncharacterized protein</fullName>
    </submittedName>
</protein>
<evidence type="ECO:0000313" key="1">
    <source>
        <dbReference type="EMBL" id="KAJ3556007.1"/>
    </source>
</evidence>